<proteinExistence type="predicted"/>
<dbReference type="SUPFAM" id="SSF51679">
    <property type="entry name" value="Bacterial luciferase-like"/>
    <property type="match status" value="1"/>
</dbReference>
<dbReference type="NCBIfam" id="TIGR03617">
    <property type="entry name" value="F420_MSMEG_2256"/>
    <property type="match status" value="1"/>
</dbReference>
<dbReference type="PANTHER" id="PTHR43244">
    <property type="match status" value="1"/>
</dbReference>
<protein>
    <recommendedName>
        <fullName evidence="1">Luciferase-like domain-containing protein</fullName>
    </recommendedName>
</protein>
<evidence type="ECO:0000313" key="2">
    <source>
        <dbReference type="EMBL" id="SVA19720.1"/>
    </source>
</evidence>
<dbReference type="InterPro" id="IPR011251">
    <property type="entry name" value="Luciferase-like_dom"/>
</dbReference>
<evidence type="ECO:0000259" key="1">
    <source>
        <dbReference type="Pfam" id="PF00296"/>
    </source>
</evidence>
<dbReference type="CDD" id="cd01097">
    <property type="entry name" value="Tetrahydromethanopterin_reductase"/>
    <property type="match status" value="1"/>
</dbReference>
<accession>A0A381TUR2</accession>
<dbReference type="Pfam" id="PF00296">
    <property type="entry name" value="Bac_luciferase"/>
    <property type="match status" value="1"/>
</dbReference>
<dbReference type="EMBL" id="UINC01005195">
    <property type="protein sequence ID" value="SVA19720.1"/>
    <property type="molecule type" value="Genomic_DNA"/>
</dbReference>
<dbReference type="InterPro" id="IPR050564">
    <property type="entry name" value="F420-G6PD/mer"/>
</dbReference>
<dbReference type="InterPro" id="IPR036661">
    <property type="entry name" value="Luciferase-like_sf"/>
</dbReference>
<sequence>VIEDGSLQSPQGPEDSWMDFDFMTGNLSWSESAELAQRLQVNGFSGMLFTETSQVPWMMISAAAMATTELQFSTGIAVAFPRSPMVSAQIAWELARNTQGRFRLGLGSQVRGHIVRRYGVPFDKPARRMKDYVEAFKACIRAFRGDERLQHDGEYYSLNYLPGAWSPPAHEYSDVKVDIAAVGPYMCRVAGEVANGIHVHPMHSTNYIKERLLPELATGAEQSGRAVSDIELIVPVFVVPGDSPEERAKLLARARSQIAFYGSTPNYAFQFDDLGFEGTTGKLSDLLRSGDVAGMAGIISDEMLDHFTVIGRWDDIADLLSTRYRGHASRLVTYLAGESIRSEPSNLPKWGEIAAAVRGR</sequence>
<name>A0A381TUR2_9ZZZZ</name>
<gene>
    <name evidence="2" type="ORF">METZ01_LOCUS72574</name>
</gene>
<feature type="domain" description="Luciferase-like" evidence="1">
    <location>
        <begin position="27"/>
        <end position="324"/>
    </location>
</feature>
<dbReference type="Gene3D" id="3.20.20.30">
    <property type="entry name" value="Luciferase-like domain"/>
    <property type="match status" value="1"/>
</dbReference>
<dbReference type="AlphaFoldDB" id="A0A381TUR2"/>
<dbReference type="GO" id="GO:0016705">
    <property type="term" value="F:oxidoreductase activity, acting on paired donors, with incorporation or reduction of molecular oxygen"/>
    <property type="evidence" value="ECO:0007669"/>
    <property type="project" value="InterPro"/>
</dbReference>
<reference evidence="2" key="1">
    <citation type="submission" date="2018-05" db="EMBL/GenBank/DDBJ databases">
        <authorList>
            <person name="Lanie J.A."/>
            <person name="Ng W.-L."/>
            <person name="Kazmierczak K.M."/>
            <person name="Andrzejewski T.M."/>
            <person name="Davidsen T.M."/>
            <person name="Wayne K.J."/>
            <person name="Tettelin H."/>
            <person name="Glass J.I."/>
            <person name="Rusch D."/>
            <person name="Podicherti R."/>
            <person name="Tsui H.-C.T."/>
            <person name="Winkler M.E."/>
        </authorList>
    </citation>
    <scope>NUCLEOTIDE SEQUENCE</scope>
</reference>
<dbReference type="InterPro" id="IPR019919">
    <property type="entry name" value="Lucif-like_OxRdtase_MSMEG_2256"/>
</dbReference>
<organism evidence="2">
    <name type="scientific">marine metagenome</name>
    <dbReference type="NCBI Taxonomy" id="408172"/>
    <lineage>
        <taxon>unclassified sequences</taxon>
        <taxon>metagenomes</taxon>
        <taxon>ecological metagenomes</taxon>
    </lineage>
</organism>
<feature type="non-terminal residue" evidence="2">
    <location>
        <position position="1"/>
    </location>
</feature>
<dbReference type="PANTHER" id="PTHR43244:SF2">
    <property type="entry name" value="CONSERVED HYPOTHETICAL ALANINE AND PROLINE-RICH PROTEIN"/>
    <property type="match status" value="1"/>
</dbReference>